<comment type="caution">
    <text evidence="1">The sequence shown here is derived from an EMBL/GenBank/DDBJ whole genome shotgun (WGS) entry which is preliminary data.</text>
</comment>
<dbReference type="HOGENOM" id="CLU_2420299_0_0_6"/>
<evidence type="ECO:0000313" key="1">
    <source>
        <dbReference type="EMBL" id="ENV17512.1"/>
    </source>
</evidence>
<dbReference type="PATRIC" id="fig|1217656.3.peg.2178"/>
<name>N8WZH1_ACIGI</name>
<dbReference type="EMBL" id="APPJ01000010">
    <property type="protein sequence ID" value="ENV17512.1"/>
    <property type="molecule type" value="Genomic_DNA"/>
</dbReference>
<dbReference type="RefSeq" id="WP_004820042.1">
    <property type="nucleotide sequence ID" value="NZ_KB849456.1"/>
</dbReference>
<reference evidence="1 2" key="1">
    <citation type="submission" date="2013-02" db="EMBL/GenBank/DDBJ databases">
        <title>The Genome Sequence of Acinetobacter guillouiae NIPH 991.</title>
        <authorList>
            <consortium name="The Broad Institute Genome Sequencing Platform"/>
            <consortium name="The Broad Institute Genome Sequencing Center for Infectious Disease"/>
            <person name="Cerqueira G."/>
            <person name="Feldgarden M."/>
            <person name="Courvalin P."/>
            <person name="Perichon B."/>
            <person name="Grillot-Courvalin C."/>
            <person name="Clermont D."/>
            <person name="Rocha E."/>
            <person name="Yoon E.-J."/>
            <person name="Nemec A."/>
            <person name="Walker B."/>
            <person name="Young S.K."/>
            <person name="Zeng Q."/>
            <person name="Gargeya S."/>
            <person name="Fitzgerald M."/>
            <person name="Haas B."/>
            <person name="Abouelleil A."/>
            <person name="Alvarado L."/>
            <person name="Arachchi H.M."/>
            <person name="Berlin A.M."/>
            <person name="Chapman S.B."/>
            <person name="Dewar J."/>
            <person name="Goldberg J."/>
            <person name="Griggs A."/>
            <person name="Gujja S."/>
            <person name="Hansen M."/>
            <person name="Howarth C."/>
            <person name="Imamovic A."/>
            <person name="Larimer J."/>
            <person name="McCowan C."/>
            <person name="Murphy C."/>
            <person name="Neiman D."/>
            <person name="Pearson M."/>
            <person name="Priest M."/>
            <person name="Roberts A."/>
            <person name="Saif S."/>
            <person name="Shea T."/>
            <person name="Sisk P."/>
            <person name="Sykes S."/>
            <person name="Wortman J."/>
            <person name="Nusbaum C."/>
            <person name="Birren B."/>
        </authorList>
    </citation>
    <scope>NUCLEOTIDE SEQUENCE [LARGE SCALE GENOMIC DNA]</scope>
    <source>
        <strain evidence="1 2">NIPH 991</strain>
    </source>
</reference>
<proteinExistence type="predicted"/>
<evidence type="ECO:0000313" key="2">
    <source>
        <dbReference type="Proteomes" id="UP000013148"/>
    </source>
</evidence>
<organism evidence="1 2">
    <name type="scientific">Acinetobacter guillouiae NIPH 991</name>
    <dbReference type="NCBI Taxonomy" id="1217656"/>
    <lineage>
        <taxon>Bacteria</taxon>
        <taxon>Pseudomonadati</taxon>
        <taxon>Pseudomonadota</taxon>
        <taxon>Gammaproteobacteria</taxon>
        <taxon>Moraxellales</taxon>
        <taxon>Moraxellaceae</taxon>
        <taxon>Acinetobacter</taxon>
    </lineage>
</organism>
<gene>
    <name evidence="1" type="ORF">F964_02228</name>
</gene>
<dbReference type="eggNOG" id="ENOG50303IB">
    <property type="taxonomic scope" value="Bacteria"/>
</dbReference>
<protein>
    <submittedName>
        <fullName evidence="1">Uncharacterized protein</fullName>
    </submittedName>
</protein>
<dbReference type="AlphaFoldDB" id="N8WZH1"/>
<accession>N8WZH1</accession>
<keyword evidence="2" id="KW-1185">Reference proteome</keyword>
<dbReference type="Proteomes" id="UP000013148">
    <property type="component" value="Unassembled WGS sequence"/>
</dbReference>
<sequence>MKKLILAGKLVEATLEGDHVTRLLIGNLVSFLIKNGTVNYEDYFQFTQQTKKYLIETSEDSSESKVKMIESIFDLHLDDLKEIKAIDPKKPE</sequence>